<evidence type="ECO:0000313" key="3">
    <source>
        <dbReference type="Proteomes" id="UP000054007"/>
    </source>
</evidence>
<dbReference type="EMBL" id="KN881082">
    <property type="protein sequence ID" value="KIY61049.1"/>
    <property type="molecule type" value="Genomic_DNA"/>
</dbReference>
<evidence type="ECO:0000256" key="1">
    <source>
        <dbReference type="SAM" id="MobiDB-lite"/>
    </source>
</evidence>
<protein>
    <submittedName>
        <fullName evidence="2">Uncharacterized protein</fullName>
    </submittedName>
</protein>
<name>A0A0D7AT91_9AGAR</name>
<organism evidence="2 3">
    <name type="scientific">Cylindrobasidium torrendii FP15055 ss-10</name>
    <dbReference type="NCBI Taxonomy" id="1314674"/>
    <lineage>
        <taxon>Eukaryota</taxon>
        <taxon>Fungi</taxon>
        <taxon>Dikarya</taxon>
        <taxon>Basidiomycota</taxon>
        <taxon>Agaricomycotina</taxon>
        <taxon>Agaricomycetes</taxon>
        <taxon>Agaricomycetidae</taxon>
        <taxon>Agaricales</taxon>
        <taxon>Marasmiineae</taxon>
        <taxon>Physalacriaceae</taxon>
        <taxon>Cylindrobasidium</taxon>
    </lineage>
</organism>
<dbReference type="AlphaFoldDB" id="A0A0D7AT91"/>
<proteinExistence type="predicted"/>
<accession>A0A0D7AT91</accession>
<sequence>MTPPTHKRKVQNETMDSSPPLKRARKASVAAKYPHTANASSCSPVSSPDLRTNRKRKTDSDSNCDPPAKHVHTRSARGTQPPPAGKLARTCRPVRGAKTQAVARMAGVA</sequence>
<feature type="region of interest" description="Disordered" evidence="1">
    <location>
        <begin position="1"/>
        <end position="96"/>
    </location>
</feature>
<gene>
    <name evidence="2" type="ORF">CYLTODRAFT_460178</name>
</gene>
<evidence type="ECO:0000313" key="2">
    <source>
        <dbReference type="EMBL" id="KIY61049.1"/>
    </source>
</evidence>
<reference evidence="2 3" key="1">
    <citation type="journal article" date="2015" name="Fungal Genet. Biol.">
        <title>Evolution of novel wood decay mechanisms in Agaricales revealed by the genome sequences of Fistulina hepatica and Cylindrobasidium torrendii.</title>
        <authorList>
            <person name="Floudas D."/>
            <person name="Held B.W."/>
            <person name="Riley R."/>
            <person name="Nagy L.G."/>
            <person name="Koehler G."/>
            <person name="Ransdell A.S."/>
            <person name="Younus H."/>
            <person name="Chow J."/>
            <person name="Chiniquy J."/>
            <person name="Lipzen A."/>
            <person name="Tritt A."/>
            <person name="Sun H."/>
            <person name="Haridas S."/>
            <person name="LaButti K."/>
            <person name="Ohm R.A."/>
            <person name="Kues U."/>
            <person name="Blanchette R.A."/>
            <person name="Grigoriev I.V."/>
            <person name="Minto R.E."/>
            <person name="Hibbett D.S."/>
        </authorList>
    </citation>
    <scope>NUCLEOTIDE SEQUENCE [LARGE SCALE GENOMIC DNA]</scope>
    <source>
        <strain evidence="2 3">FP15055 ss-10</strain>
    </source>
</reference>
<feature type="compositionally biased region" description="Polar residues" evidence="1">
    <location>
        <begin position="37"/>
        <end position="50"/>
    </location>
</feature>
<dbReference type="Proteomes" id="UP000054007">
    <property type="component" value="Unassembled WGS sequence"/>
</dbReference>
<keyword evidence="3" id="KW-1185">Reference proteome</keyword>